<comment type="caution">
    <text evidence="1">The sequence shown here is derived from an EMBL/GenBank/DDBJ whole genome shotgun (WGS) entry which is preliminary data.</text>
</comment>
<proteinExistence type="predicted"/>
<reference evidence="1 2" key="1">
    <citation type="journal article" date="2024" name="Ann. Entomol. Soc. Am.">
        <title>Genomic analyses of the southern and eastern yellowjacket wasps (Hymenoptera: Vespidae) reveal evolutionary signatures of social life.</title>
        <authorList>
            <person name="Catto M.A."/>
            <person name="Caine P.B."/>
            <person name="Orr S.E."/>
            <person name="Hunt B.G."/>
            <person name="Goodisman M.A.D."/>
        </authorList>
    </citation>
    <scope>NUCLEOTIDE SEQUENCE [LARGE SCALE GENOMIC DNA]</scope>
    <source>
        <strain evidence="1">232</strain>
        <tissue evidence="1">Head and thorax</tissue>
    </source>
</reference>
<accession>A0ABD2BZ87</accession>
<dbReference type="Proteomes" id="UP001607303">
    <property type="component" value="Unassembled WGS sequence"/>
</dbReference>
<dbReference type="AlphaFoldDB" id="A0ABD2BZ87"/>
<keyword evidence="2" id="KW-1185">Reference proteome</keyword>
<evidence type="ECO:0000313" key="1">
    <source>
        <dbReference type="EMBL" id="KAL2738101.1"/>
    </source>
</evidence>
<protein>
    <submittedName>
        <fullName evidence="1">Histone-lysine N-methyltransferase SETMAR</fullName>
    </submittedName>
</protein>
<name>A0ABD2BZ87_VESMC</name>
<gene>
    <name evidence="1" type="ORF">V1477_011460</name>
</gene>
<sequence length="212" mass="24764">MSADILCNKWNSIVNDSTNLGNCWIFSAKYHSLHFHKLIGKRDFFFFLKDFPQINWRTRFLLKDFFEEVSGAHKVVLKISYLHSAALSGIYTNMKPYLSNIVAIIFNRLGSCRRIHFVRIEVLYRIDLFILQAFATEICIIYGRSTTSIRAVRGWFRKFGIDNFNMEDEERSGRSSNTNTELIKAMIDKKKRDILFNDILRANPINSGNMTL</sequence>
<dbReference type="EMBL" id="JAYRBN010000063">
    <property type="protein sequence ID" value="KAL2738101.1"/>
    <property type="molecule type" value="Genomic_DNA"/>
</dbReference>
<organism evidence="1 2">
    <name type="scientific">Vespula maculifrons</name>
    <name type="common">Eastern yellow jacket</name>
    <name type="synonym">Wasp</name>
    <dbReference type="NCBI Taxonomy" id="7453"/>
    <lineage>
        <taxon>Eukaryota</taxon>
        <taxon>Metazoa</taxon>
        <taxon>Ecdysozoa</taxon>
        <taxon>Arthropoda</taxon>
        <taxon>Hexapoda</taxon>
        <taxon>Insecta</taxon>
        <taxon>Pterygota</taxon>
        <taxon>Neoptera</taxon>
        <taxon>Endopterygota</taxon>
        <taxon>Hymenoptera</taxon>
        <taxon>Apocrita</taxon>
        <taxon>Aculeata</taxon>
        <taxon>Vespoidea</taxon>
        <taxon>Vespidae</taxon>
        <taxon>Vespinae</taxon>
        <taxon>Vespula</taxon>
    </lineage>
</organism>
<evidence type="ECO:0000313" key="2">
    <source>
        <dbReference type="Proteomes" id="UP001607303"/>
    </source>
</evidence>